<dbReference type="GO" id="GO:0031072">
    <property type="term" value="F:heat shock protein binding"/>
    <property type="evidence" value="ECO:0007669"/>
    <property type="project" value="TreeGrafter"/>
</dbReference>
<gene>
    <name evidence="8" type="ORF">BEMITA_LOCUS13515</name>
</gene>
<dbReference type="InterPro" id="IPR011990">
    <property type="entry name" value="TPR-like_helical_dom_sf"/>
</dbReference>
<evidence type="ECO:0000256" key="5">
    <source>
        <dbReference type="PROSITE-ProRule" id="PRU00339"/>
    </source>
</evidence>
<dbReference type="InterPro" id="IPR019734">
    <property type="entry name" value="TPR_rpt"/>
</dbReference>
<evidence type="ECO:0000256" key="4">
    <source>
        <dbReference type="ARBA" id="ARBA00022803"/>
    </source>
</evidence>
<sequence length="839" mass="94871">MSESFVPKRKQTLLEKYDVPLEKLSFEFIKDCSDSKMLEKIVKILRSQEEGYYPQLQAAAETRLRKVDPNHKLLRVLEPVTKSIYPSASTVQALQDLQEWSSKISAVDKELSHLKYSTMPSYPEVRNASCSSNINTSETAKTKRTTKTTDYSSWDKYDPDAELLKLEVEEEKKKAERKREREKKQKEENERRAEELSKMSNESMLLAAAERERISEEKRIKGNEYFKAKDYPLAVKYYSESIAIQDTAAAYCNRALAYMKLNENYLAINDCSACLYYEPNNVKALFRRAQALQSEKQYHAAIKDVTYLLEIEPSNSAAITLRNSLLNQIGANQLVGRRSIFKRRIMVEDDESFSDGCVKIIEISDDELRKFSRYEYVELNEKNQLKEMCMCSLDVNYHRRSEEIFRTGNSLISSPFYRITRVKHCYPVKVDTNRPSTSAIINSNYLHFGINTNYRTPVRNIFVVPDSEKNLALNSSNLNQRSSSATSSTNLNKMFDFRPKQNINEAITSKAPLGERHKGVLKNDLQKIMEVSRGIAEKRVDNLSTRLEILEIDSSVTNGGKASSNGFIINEKSESPNVVNSVKKSNAPCGSVSSLGAGEPGPEKVSEPPSIVKDISNGSKDTADKSKVKVNGWITDSTEKEKDSNLVNNNGPISTQCHVEGESGSCGKERPKMNGFKHSNEDLVKGTEVCKGSEQSSGVKSNTSMMNGHCSVNGLTPFQFRSRWQNVEKSEDLSEYEMLLRQVKPSALSSVITNQLDDRMLSTMLSVLRSRFNLKEESSLVIDYLIAIAELERFGIALCLLSPPDVKVARGLFSDLESVIQVDLKRLSQFIQLKQAYLC</sequence>
<dbReference type="PANTHER" id="PTHR45984:SF1">
    <property type="entry name" value="SPAG1 AXONEMAL DYNEIN ASSEMBLY FACTOR"/>
    <property type="match status" value="1"/>
</dbReference>
<evidence type="ECO:0000256" key="6">
    <source>
        <dbReference type="SAM" id="MobiDB-lite"/>
    </source>
</evidence>
<name>A0A9P0APW5_BEMTA</name>
<evidence type="ECO:0000256" key="2">
    <source>
        <dbReference type="ARBA" id="ARBA00022490"/>
    </source>
</evidence>
<dbReference type="GO" id="GO:0005829">
    <property type="term" value="C:cytosol"/>
    <property type="evidence" value="ECO:0007669"/>
    <property type="project" value="TreeGrafter"/>
</dbReference>
<dbReference type="EMBL" id="OU963870">
    <property type="protein sequence ID" value="CAH0395321.1"/>
    <property type="molecule type" value="Genomic_DNA"/>
</dbReference>
<evidence type="ECO:0000313" key="9">
    <source>
        <dbReference type="Proteomes" id="UP001152759"/>
    </source>
</evidence>
<feature type="region of interest" description="Disordered" evidence="6">
    <location>
        <begin position="579"/>
        <end position="624"/>
    </location>
</feature>
<dbReference type="InterPro" id="IPR051982">
    <property type="entry name" value="CiliaryAsmbly_MitoImport"/>
</dbReference>
<keyword evidence="4 5" id="KW-0802">TPR repeat</keyword>
<keyword evidence="9" id="KW-1185">Reference proteome</keyword>
<evidence type="ECO:0000256" key="1">
    <source>
        <dbReference type="ARBA" id="ARBA00004496"/>
    </source>
</evidence>
<feature type="compositionally biased region" description="Polar residues" evidence="6">
    <location>
        <begin position="645"/>
        <end position="657"/>
    </location>
</feature>
<comment type="subcellular location">
    <subcellularLocation>
        <location evidence="1">Cytoplasm</location>
    </subcellularLocation>
</comment>
<dbReference type="SUPFAM" id="SSF48452">
    <property type="entry name" value="TPR-like"/>
    <property type="match status" value="1"/>
</dbReference>
<dbReference type="PROSITE" id="PS50005">
    <property type="entry name" value="TPR"/>
    <property type="match status" value="1"/>
</dbReference>
<evidence type="ECO:0000313" key="8">
    <source>
        <dbReference type="EMBL" id="CAH0395321.1"/>
    </source>
</evidence>
<evidence type="ECO:0000256" key="3">
    <source>
        <dbReference type="ARBA" id="ARBA00022737"/>
    </source>
</evidence>
<dbReference type="PANTHER" id="PTHR45984">
    <property type="entry name" value="RNA (RNA) POLYMERASE II ASSOCIATED PROTEIN HOMOLOG"/>
    <property type="match status" value="1"/>
</dbReference>
<dbReference type="Gene3D" id="1.25.40.10">
    <property type="entry name" value="Tetratricopeptide repeat domain"/>
    <property type="match status" value="1"/>
</dbReference>
<protein>
    <recommendedName>
        <fullName evidence="7">RNA-polymerase II-associated protein 3-like C-terminal domain-containing protein</fullName>
    </recommendedName>
</protein>
<organism evidence="8 9">
    <name type="scientific">Bemisia tabaci</name>
    <name type="common">Sweetpotato whitefly</name>
    <name type="synonym">Aleurodes tabaci</name>
    <dbReference type="NCBI Taxonomy" id="7038"/>
    <lineage>
        <taxon>Eukaryota</taxon>
        <taxon>Metazoa</taxon>
        <taxon>Ecdysozoa</taxon>
        <taxon>Arthropoda</taxon>
        <taxon>Hexapoda</taxon>
        <taxon>Insecta</taxon>
        <taxon>Pterygota</taxon>
        <taxon>Neoptera</taxon>
        <taxon>Paraneoptera</taxon>
        <taxon>Hemiptera</taxon>
        <taxon>Sternorrhyncha</taxon>
        <taxon>Aleyrodoidea</taxon>
        <taxon>Aleyrodidae</taxon>
        <taxon>Aleyrodinae</taxon>
        <taxon>Bemisia</taxon>
    </lineage>
</organism>
<keyword evidence="3" id="KW-0677">Repeat</keyword>
<feature type="domain" description="RNA-polymerase II-associated protein 3-like C-terminal" evidence="7">
    <location>
        <begin position="716"/>
        <end position="804"/>
    </location>
</feature>
<feature type="region of interest" description="Disordered" evidence="6">
    <location>
        <begin position="171"/>
        <end position="198"/>
    </location>
</feature>
<feature type="repeat" description="TPR" evidence="5">
    <location>
        <begin position="282"/>
        <end position="315"/>
    </location>
</feature>
<dbReference type="Proteomes" id="UP001152759">
    <property type="component" value="Chromosome 9"/>
</dbReference>
<keyword evidence="2" id="KW-0963">Cytoplasm</keyword>
<dbReference type="InterPro" id="IPR025986">
    <property type="entry name" value="RPAP3-like_C"/>
</dbReference>
<dbReference type="SMART" id="SM00028">
    <property type="entry name" value="TPR"/>
    <property type="match status" value="3"/>
</dbReference>
<reference evidence="8" key="1">
    <citation type="submission" date="2021-12" db="EMBL/GenBank/DDBJ databases">
        <authorList>
            <person name="King R."/>
        </authorList>
    </citation>
    <scope>NUCLEOTIDE SEQUENCE</scope>
</reference>
<dbReference type="GO" id="GO:0006626">
    <property type="term" value="P:protein targeting to mitochondrion"/>
    <property type="evidence" value="ECO:0007669"/>
    <property type="project" value="TreeGrafter"/>
</dbReference>
<dbReference type="AlphaFoldDB" id="A0A9P0APW5"/>
<evidence type="ECO:0000259" key="7">
    <source>
        <dbReference type="Pfam" id="PF13877"/>
    </source>
</evidence>
<feature type="compositionally biased region" description="Basic and acidic residues" evidence="6">
    <location>
        <begin position="171"/>
        <end position="197"/>
    </location>
</feature>
<feature type="compositionally biased region" description="Basic and acidic residues" evidence="6">
    <location>
        <begin position="667"/>
        <end position="679"/>
    </location>
</feature>
<dbReference type="Pfam" id="PF13877">
    <property type="entry name" value="RPAP3_C"/>
    <property type="match status" value="1"/>
</dbReference>
<proteinExistence type="predicted"/>
<dbReference type="GO" id="GO:0005739">
    <property type="term" value="C:mitochondrion"/>
    <property type="evidence" value="ECO:0007669"/>
    <property type="project" value="TreeGrafter"/>
</dbReference>
<accession>A0A9P0APW5</accession>
<feature type="region of interest" description="Disordered" evidence="6">
    <location>
        <begin position="641"/>
        <end position="679"/>
    </location>
</feature>